<proteinExistence type="predicted"/>
<dbReference type="AlphaFoldDB" id="A0A841RQ46"/>
<dbReference type="GO" id="GO:0050114">
    <property type="term" value="F:myo-inosose-2 dehydratase activity"/>
    <property type="evidence" value="ECO:0007669"/>
    <property type="project" value="UniProtKB-EC"/>
</dbReference>
<dbReference type="InterPro" id="IPR013022">
    <property type="entry name" value="Xyl_isomerase-like_TIM-brl"/>
</dbReference>
<dbReference type="EC" id="4.2.1.44" evidence="2"/>
<gene>
    <name evidence="2" type="ORF">GGQ92_002122</name>
</gene>
<evidence type="ECO:0000313" key="3">
    <source>
        <dbReference type="Proteomes" id="UP000572212"/>
    </source>
</evidence>
<dbReference type="SUPFAM" id="SSF51658">
    <property type="entry name" value="Xylose isomerase-like"/>
    <property type="match status" value="1"/>
</dbReference>
<name>A0A841RQ46_9BACI</name>
<dbReference type="InterPro" id="IPR050312">
    <property type="entry name" value="IolE/XylAMocC-like"/>
</dbReference>
<comment type="caution">
    <text evidence="2">The sequence shown here is derived from an EMBL/GenBank/DDBJ whole genome shotgun (WGS) entry which is preliminary data.</text>
</comment>
<dbReference type="Pfam" id="PF01261">
    <property type="entry name" value="AP_endonuc_2"/>
    <property type="match status" value="1"/>
</dbReference>
<dbReference type="Proteomes" id="UP000572212">
    <property type="component" value="Unassembled WGS sequence"/>
</dbReference>
<evidence type="ECO:0000259" key="1">
    <source>
        <dbReference type="Pfam" id="PF01261"/>
    </source>
</evidence>
<protein>
    <submittedName>
        <fullName evidence="2">Inosose dehydratase</fullName>
        <ecNumber evidence="2">4.2.1.44</ecNumber>
    </submittedName>
</protein>
<evidence type="ECO:0000313" key="2">
    <source>
        <dbReference type="EMBL" id="MBB6513315.1"/>
    </source>
</evidence>
<sequence length="268" mass="29859">MKLGYVTNCWGGVVGHPGGVTSVKDAYYLANGSTEEALSDLNSLGYQGFEIFDGNLMQYENSKEDFKNLMKKNELTLIGVYTGANFIYDEILDEELAKINKVAHLANEFGAKHLVIGGGAIRSAGINDTDYKKLGDALEKVKVVAENHNLLASYHPHLGSTVETIEQTRELIKHTSIHLCPDTAHLQAAGSDPAEFIKEFKDRIQYVHLKDFGNDNFQPLGEGTQNLTQVIKELKHMNYNGWITVELDSYYDPKEGAKISKNYLQKNL</sequence>
<accession>A0A841RQ46</accession>
<dbReference type="RefSeq" id="WP_184248276.1">
    <property type="nucleotide sequence ID" value="NZ_BAAACU010000042.1"/>
</dbReference>
<dbReference type="InterPro" id="IPR036237">
    <property type="entry name" value="Xyl_isomerase-like_sf"/>
</dbReference>
<keyword evidence="3" id="KW-1185">Reference proteome</keyword>
<reference evidence="2 3" key="1">
    <citation type="submission" date="2020-08" db="EMBL/GenBank/DDBJ databases">
        <title>Genomic Encyclopedia of Type Strains, Phase IV (KMG-IV): sequencing the most valuable type-strain genomes for metagenomic binning, comparative biology and taxonomic classification.</title>
        <authorList>
            <person name="Goeker M."/>
        </authorList>
    </citation>
    <scope>NUCLEOTIDE SEQUENCE [LARGE SCALE GENOMIC DNA]</scope>
    <source>
        <strain evidence="2 3">DSM 11805</strain>
    </source>
</reference>
<dbReference type="PANTHER" id="PTHR12110:SF41">
    <property type="entry name" value="INOSOSE DEHYDRATASE"/>
    <property type="match status" value="1"/>
</dbReference>
<dbReference type="EMBL" id="JACHON010000010">
    <property type="protein sequence ID" value="MBB6513315.1"/>
    <property type="molecule type" value="Genomic_DNA"/>
</dbReference>
<keyword evidence="2" id="KW-0456">Lyase</keyword>
<feature type="domain" description="Xylose isomerase-like TIM barrel" evidence="1">
    <location>
        <begin position="40"/>
        <end position="265"/>
    </location>
</feature>
<organism evidence="2 3">
    <name type="scientific">Gracilibacillus halotolerans</name>
    <dbReference type="NCBI Taxonomy" id="74386"/>
    <lineage>
        <taxon>Bacteria</taxon>
        <taxon>Bacillati</taxon>
        <taxon>Bacillota</taxon>
        <taxon>Bacilli</taxon>
        <taxon>Bacillales</taxon>
        <taxon>Bacillaceae</taxon>
        <taxon>Gracilibacillus</taxon>
    </lineage>
</organism>
<dbReference type="Gene3D" id="3.20.20.150">
    <property type="entry name" value="Divalent-metal-dependent TIM barrel enzymes"/>
    <property type="match status" value="1"/>
</dbReference>
<dbReference type="PANTHER" id="PTHR12110">
    <property type="entry name" value="HYDROXYPYRUVATE ISOMERASE"/>
    <property type="match status" value="1"/>
</dbReference>